<comment type="caution">
    <text evidence="1">The sequence shown here is derived from an EMBL/GenBank/DDBJ whole genome shotgun (WGS) entry which is preliminary data.</text>
</comment>
<gene>
    <name evidence="1" type="ORF">PYX00_009553</name>
</gene>
<proteinExistence type="predicted"/>
<sequence>MRCHTGQLRYVSSTVSTTWMSLSVVNAGIVLEESGLGEDGVDEHARSPRRTQPCIRGLGDSANELPPSCRASFLVALPVLSNESEITDMGHLGQGVIAGLQPEARP</sequence>
<protein>
    <submittedName>
        <fullName evidence="1">Uncharacterized protein</fullName>
    </submittedName>
</protein>
<dbReference type="AlphaFoldDB" id="A0AAW2HC15"/>
<dbReference type="EMBL" id="JARGDH010000005">
    <property type="protein sequence ID" value="KAL0267216.1"/>
    <property type="molecule type" value="Genomic_DNA"/>
</dbReference>
<organism evidence="1">
    <name type="scientific">Menopon gallinae</name>
    <name type="common">poultry shaft louse</name>
    <dbReference type="NCBI Taxonomy" id="328185"/>
    <lineage>
        <taxon>Eukaryota</taxon>
        <taxon>Metazoa</taxon>
        <taxon>Ecdysozoa</taxon>
        <taxon>Arthropoda</taxon>
        <taxon>Hexapoda</taxon>
        <taxon>Insecta</taxon>
        <taxon>Pterygota</taxon>
        <taxon>Neoptera</taxon>
        <taxon>Paraneoptera</taxon>
        <taxon>Psocodea</taxon>
        <taxon>Troctomorpha</taxon>
        <taxon>Phthiraptera</taxon>
        <taxon>Amblycera</taxon>
        <taxon>Menoponidae</taxon>
        <taxon>Menopon</taxon>
    </lineage>
</organism>
<reference evidence="1" key="1">
    <citation type="journal article" date="2024" name="Gigascience">
        <title>Chromosome-level genome of the poultry shaft louse Menopon gallinae provides insight into the host-switching and adaptive evolution of parasitic lice.</title>
        <authorList>
            <person name="Xu Y."/>
            <person name="Ma L."/>
            <person name="Liu S."/>
            <person name="Liang Y."/>
            <person name="Liu Q."/>
            <person name="He Z."/>
            <person name="Tian L."/>
            <person name="Duan Y."/>
            <person name="Cai W."/>
            <person name="Li H."/>
            <person name="Song F."/>
        </authorList>
    </citation>
    <scope>NUCLEOTIDE SEQUENCE</scope>
    <source>
        <strain evidence="1">Cailab_2023a</strain>
    </source>
</reference>
<accession>A0AAW2HC15</accession>
<evidence type="ECO:0000313" key="1">
    <source>
        <dbReference type="EMBL" id="KAL0267216.1"/>
    </source>
</evidence>
<name>A0AAW2HC15_9NEOP</name>